<sequence length="469" mass="49850">MPDFDLAIVGAGPAGMAAARVAADAGLSVTLLDEQPRAGGQIYRDVERAAEVRGTILGPDFTKGVALARGLHHPNITHISGATVWQIEDRTRVAFTADGKASLTTGKRLLIATGALERPMPVPGWTLPGVMTVGAAQILLKQSGMVFEDAVLCGTGPLLYLVTAQMCRAGIPPRALVETQSMADVFSSARYGLGAMRGWRMLAKGLGLLAEIRKAGVKRYTGVSAIAIEGRDRAEAVRFVSGGREHRLASGTVLLHHGVVPNTQTARSMGLPHAWHEQQRAFVPEKDCWGRTPVREVFIAGDGAGIGGADAAVTAGRISALAIACDLGALSEAERDRHARNLHRKLRGEMAARPFIDRAYPPYAEALSPADGTIVCRCEEVTAGDIRRYARLGCLGPNQAKAFGRAGMGPCQGRYCGLTVTELLSGENGQTPDETGYFRIRPPIKPVTLQELASLARKHSNNDDKEAAE</sequence>
<organism evidence="4 5">
    <name type="scientific">Ciceribacter thiooxidans</name>
    <dbReference type="NCBI Taxonomy" id="1969821"/>
    <lineage>
        <taxon>Bacteria</taxon>
        <taxon>Pseudomonadati</taxon>
        <taxon>Pseudomonadota</taxon>
        <taxon>Alphaproteobacteria</taxon>
        <taxon>Hyphomicrobiales</taxon>
        <taxon>Rhizobiaceae</taxon>
        <taxon>Ciceribacter</taxon>
    </lineage>
</organism>
<proteinExistence type="predicted"/>
<dbReference type="PRINTS" id="PR00368">
    <property type="entry name" value="FADPNR"/>
</dbReference>
<feature type="domain" description="FAD/NAD(P)-binding" evidence="2">
    <location>
        <begin position="4"/>
        <end position="157"/>
    </location>
</feature>
<dbReference type="EMBL" id="JBHRTG010000019">
    <property type="protein sequence ID" value="MFC3165750.1"/>
    <property type="molecule type" value="Genomic_DNA"/>
</dbReference>
<dbReference type="InterPro" id="IPR041854">
    <property type="entry name" value="BFD-like_2Fe2S-bd_dom_sf"/>
</dbReference>
<dbReference type="CDD" id="cd19946">
    <property type="entry name" value="GlpA-like_Fer2_BFD-like"/>
    <property type="match status" value="1"/>
</dbReference>
<dbReference type="PANTHER" id="PTHR42949">
    <property type="entry name" value="ANAEROBIC GLYCEROL-3-PHOSPHATE DEHYDROGENASE SUBUNIT B"/>
    <property type="match status" value="1"/>
</dbReference>
<dbReference type="RefSeq" id="WP_182308335.1">
    <property type="nucleotide sequence ID" value="NZ_CP059897.1"/>
</dbReference>
<name>A0ABV7I9W8_9HYPH</name>
<dbReference type="InterPro" id="IPR051691">
    <property type="entry name" value="Metab_Enz_Cyan_OpOx_G3PDH"/>
</dbReference>
<dbReference type="Proteomes" id="UP001595647">
    <property type="component" value="Unassembled WGS sequence"/>
</dbReference>
<dbReference type="PANTHER" id="PTHR42949:SF3">
    <property type="entry name" value="ANAEROBIC GLYCEROL-3-PHOSPHATE DEHYDROGENASE SUBUNIT B"/>
    <property type="match status" value="1"/>
</dbReference>
<dbReference type="Pfam" id="PF07992">
    <property type="entry name" value="Pyr_redox_2"/>
    <property type="match status" value="2"/>
</dbReference>
<dbReference type="Gene3D" id="1.10.10.1100">
    <property type="entry name" value="BFD-like [2Fe-2S]-binding domain"/>
    <property type="match status" value="1"/>
</dbReference>
<dbReference type="Pfam" id="PF17806">
    <property type="entry name" value="SO_alpha_A3"/>
    <property type="match status" value="1"/>
</dbReference>
<evidence type="ECO:0000256" key="1">
    <source>
        <dbReference type="ARBA" id="ARBA00023002"/>
    </source>
</evidence>
<evidence type="ECO:0000259" key="2">
    <source>
        <dbReference type="Pfam" id="PF07992"/>
    </source>
</evidence>
<feature type="domain" description="SoxA A3" evidence="3">
    <location>
        <begin position="375"/>
        <end position="453"/>
    </location>
</feature>
<dbReference type="Gene3D" id="3.50.50.60">
    <property type="entry name" value="FAD/NAD(P)-binding domain"/>
    <property type="match status" value="2"/>
</dbReference>
<dbReference type="InterPro" id="IPR023753">
    <property type="entry name" value="FAD/NAD-binding_dom"/>
</dbReference>
<dbReference type="PRINTS" id="PR00469">
    <property type="entry name" value="PNDRDTASEII"/>
</dbReference>
<accession>A0ABV7I9W8</accession>
<dbReference type="InterPro" id="IPR041117">
    <property type="entry name" value="SoxA_A3"/>
</dbReference>
<evidence type="ECO:0000259" key="3">
    <source>
        <dbReference type="Pfam" id="PF17806"/>
    </source>
</evidence>
<gene>
    <name evidence="4" type="ORF">ACFOHV_20915</name>
</gene>
<keyword evidence="5" id="KW-1185">Reference proteome</keyword>
<reference evidence="5" key="1">
    <citation type="journal article" date="2019" name="Int. J. Syst. Evol. Microbiol.">
        <title>The Global Catalogue of Microorganisms (GCM) 10K type strain sequencing project: providing services to taxonomists for standard genome sequencing and annotation.</title>
        <authorList>
            <consortium name="The Broad Institute Genomics Platform"/>
            <consortium name="The Broad Institute Genome Sequencing Center for Infectious Disease"/>
            <person name="Wu L."/>
            <person name="Ma J."/>
        </authorList>
    </citation>
    <scope>NUCLEOTIDE SEQUENCE [LARGE SCALE GENOMIC DNA]</scope>
    <source>
        <strain evidence="5">KCTC 52231</strain>
    </source>
</reference>
<keyword evidence="1" id="KW-0560">Oxidoreductase</keyword>
<dbReference type="InterPro" id="IPR017224">
    <property type="entry name" value="Opine_Oxase_asu/HCN_bsu"/>
</dbReference>
<feature type="domain" description="FAD/NAD(P)-binding" evidence="2">
    <location>
        <begin position="210"/>
        <end position="316"/>
    </location>
</feature>
<protein>
    <submittedName>
        <fullName evidence="4">NAD(P)/FAD-dependent oxidoreductase</fullName>
    </submittedName>
</protein>
<comment type="caution">
    <text evidence="4">The sequence shown here is derived from an EMBL/GenBank/DDBJ whole genome shotgun (WGS) entry which is preliminary data.</text>
</comment>
<dbReference type="InterPro" id="IPR036188">
    <property type="entry name" value="FAD/NAD-bd_sf"/>
</dbReference>
<dbReference type="SUPFAM" id="SSF51905">
    <property type="entry name" value="FAD/NAD(P)-binding domain"/>
    <property type="match status" value="1"/>
</dbReference>
<evidence type="ECO:0000313" key="4">
    <source>
        <dbReference type="EMBL" id="MFC3165750.1"/>
    </source>
</evidence>
<dbReference type="PIRSF" id="PIRSF037495">
    <property type="entry name" value="Opine_OX_OoxA/HcnB"/>
    <property type="match status" value="1"/>
</dbReference>
<evidence type="ECO:0000313" key="5">
    <source>
        <dbReference type="Proteomes" id="UP001595647"/>
    </source>
</evidence>